<gene>
    <name evidence="1" type="ORF">PS685_04582</name>
</gene>
<proteinExistence type="predicted"/>
<organism evidence="1 2">
    <name type="scientific">Pseudomonas fluorescens</name>
    <dbReference type="NCBI Taxonomy" id="294"/>
    <lineage>
        <taxon>Bacteria</taxon>
        <taxon>Pseudomonadati</taxon>
        <taxon>Pseudomonadota</taxon>
        <taxon>Gammaproteobacteria</taxon>
        <taxon>Pseudomonadales</taxon>
        <taxon>Pseudomonadaceae</taxon>
        <taxon>Pseudomonas</taxon>
    </lineage>
</organism>
<sequence>MIQCTTLRVEDDWRFAIRVFDCRGDGLLAIRVADFIAVPEHQRLTVGQAQHRHRITRLVFTQRSHLSAGRQRQVDPRQLFAVLRIEEQHHALVGHPHTDLILLFDGDHQRLAGVLHPHRRNRLFGVQVGTLEQWINHIAQEEEDQSDCAKHGKTADKYIPAGQVIFKRADTALALQFRRIEINALGSGCRSHWGIGQIIHAHTLAVLYDRKMTKQ</sequence>
<name>A0A5E6ZD73_PSEFL</name>
<accession>A0A5E6ZD73</accession>
<dbReference type="EMBL" id="CABVHO010000102">
    <property type="protein sequence ID" value="VVN64258.1"/>
    <property type="molecule type" value="Genomic_DNA"/>
</dbReference>
<dbReference type="Proteomes" id="UP000326437">
    <property type="component" value="Unassembled WGS sequence"/>
</dbReference>
<evidence type="ECO:0000313" key="1">
    <source>
        <dbReference type="EMBL" id="VVN64258.1"/>
    </source>
</evidence>
<dbReference type="AlphaFoldDB" id="A0A5E6ZD73"/>
<reference evidence="1 2" key="1">
    <citation type="submission" date="2019-09" db="EMBL/GenBank/DDBJ databases">
        <authorList>
            <person name="Chandra G."/>
            <person name="Truman W A."/>
        </authorList>
    </citation>
    <scope>NUCLEOTIDE SEQUENCE [LARGE SCALE GENOMIC DNA]</scope>
    <source>
        <strain evidence="1">PS685</strain>
    </source>
</reference>
<evidence type="ECO:0000313" key="2">
    <source>
        <dbReference type="Proteomes" id="UP000326437"/>
    </source>
</evidence>
<protein>
    <submittedName>
        <fullName evidence="1">Uncharacterized protein</fullName>
    </submittedName>
</protein>